<proteinExistence type="predicted"/>
<evidence type="ECO:0000313" key="2">
    <source>
        <dbReference type="EMBL" id="PRY00534.1"/>
    </source>
</evidence>
<feature type="compositionally biased region" description="Basic and acidic residues" evidence="1">
    <location>
        <begin position="208"/>
        <end position="217"/>
    </location>
</feature>
<feature type="region of interest" description="Disordered" evidence="1">
    <location>
        <begin position="208"/>
        <end position="227"/>
    </location>
</feature>
<protein>
    <submittedName>
        <fullName evidence="2">Uncharacterized protein</fullName>
    </submittedName>
</protein>
<dbReference type="RefSeq" id="WP_106242053.1">
    <property type="nucleotide sequence ID" value="NZ_PVZC01000002.1"/>
</dbReference>
<name>A0A2T0Q9J7_9ACTN</name>
<gene>
    <name evidence="2" type="ORF">CLV72_102165</name>
</gene>
<keyword evidence="3" id="KW-1185">Reference proteome</keyword>
<sequence>MDTSEPAPRPRPLARLARYAESHENLAGLAGAVLGLLPPLAGAVPPGLWWLAPAGYLIGALLAAGLWPTPGPVVRAEPLAAEVAELRARQNRLVDELWVNRRRLPAEALPPLERVTASLDWLLAEPERLAGRPDELAATQALLVRDLPTIFRNYHRLPHHLPIALGPNGTTAAQELAEQLGAVGDRLESVVRRVADDTVQDTIVQRLDLEARARAEDPPGPGGPPPG</sequence>
<dbReference type="Proteomes" id="UP000237846">
    <property type="component" value="Unassembled WGS sequence"/>
</dbReference>
<evidence type="ECO:0000256" key="1">
    <source>
        <dbReference type="SAM" id="MobiDB-lite"/>
    </source>
</evidence>
<feature type="compositionally biased region" description="Pro residues" evidence="1">
    <location>
        <begin position="218"/>
        <end position="227"/>
    </location>
</feature>
<dbReference type="AlphaFoldDB" id="A0A2T0Q9J7"/>
<organism evidence="2 3">
    <name type="scientific">Allonocardiopsis opalescens</name>
    <dbReference type="NCBI Taxonomy" id="1144618"/>
    <lineage>
        <taxon>Bacteria</taxon>
        <taxon>Bacillati</taxon>
        <taxon>Actinomycetota</taxon>
        <taxon>Actinomycetes</taxon>
        <taxon>Streptosporangiales</taxon>
        <taxon>Allonocardiopsis</taxon>
    </lineage>
</organism>
<comment type="caution">
    <text evidence="2">The sequence shown here is derived from an EMBL/GenBank/DDBJ whole genome shotgun (WGS) entry which is preliminary data.</text>
</comment>
<accession>A0A2T0Q9J7</accession>
<reference evidence="2 3" key="1">
    <citation type="submission" date="2018-03" db="EMBL/GenBank/DDBJ databases">
        <title>Genomic Encyclopedia of Archaeal and Bacterial Type Strains, Phase II (KMG-II): from individual species to whole genera.</title>
        <authorList>
            <person name="Goeker M."/>
        </authorList>
    </citation>
    <scope>NUCLEOTIDE SEQUENCE [LARGE SCALE GENOMIC DNA]</scope>
    <source>
        <strain evidence="2 3">DSM 45601</strain>
    </source>
</reference>
<evidence type="ECO:0000313" key="3">
    <source>
        <dbReference type="Proteomes" id="UP000237846"/>
    </source>
</evidence>
<dbReference type="EMBL" id="PVZC01000002">
    <property type="protein sequence ID" value="PRY00534.1"/>
    <property type="molecule type" value="Genomic_DNA"/>
</dbReference>